<dbReference type="FunFam" id="1.10.10.10:FF:000001">
    <property type="entry name" value="LysR family transcriptional regulator"/>
    <property type="match status" value="1"/>
</dbReference>
<dbReference type="SUPFAM" id="SSF46785">
    <property type="entry name" value="Winged helix' DNA-binding domain"/>
    <property type="match status" value="1"/>
</dbReference>
<dbReference type="GO" id="GO:0000976">
    <property type="term" value="F:transcription cis-regulatory region binding"/>
    <property type="evidence" value="ECO:0007669"/>
    <property type="project" value="TreeGrafter"/>
</dbReference>
<dbReference type="Gene3D" id="3.40.190.290">
    <property type="match status" value="1"/>
</dbReference>
<comment type="caution">
    <text evidence="6">The sequence shown here is derived from an EMBL/GenBank/DDBJ whole genome shotgun (WGS) entry which is preliminary data.</text>
</comment>
<keyword evidence="4" id="KW-0804">Transcription</keyword>
<keyword evidence="2" id="KW-0805">Transcription regulation</keyword>
<evidence type="ECO:0000259" key="5">
    <source>
        <dbReference type="PROSITE" id="PS50931"/>
    </source>
</evidence>
<evidence type="ECO:0000256" key="2">
    <source>
        <dbReference type="ARBA" id="ARBA00023015"/>
    </source>
</evidence>
<protein>
    <recommendedName>
        <fullName evidence="5">HTH lysR-type domain-containing protein</fullName>
    </recommendedName>
</protein>
<sequence>MGVKAMNFKQCLIFREIARTKNFTKAAHNLYMTQSAVSHAIKDLENEAETQLFERLHRSVKLTPAGELFLKEIQPMIEEFETVEARLPHLEKQSPLKIASCITFAQTQLPQLLQRFRTLQPAASFEVQVFPAAESIARLEEGKVDLAFIEGQIVQQSVEAKKIAEYPLCVVAEAAHLAAELSFHELLEQPLLLRERGSAVRETFESSAVLQGEKVFPIWESVDSQALIAAVKSGLGISVLPKILVEEELVSGRLKEIKIKEWSLTNDITALLRKSRYQSNLLATFWQLLDEI</sequence>
<dbReference type="InterPro" id="IPR005119">
    <property type="entry name" value="LysR_subst-bd"/>
</dbReference>
<evidence type="ECO:0000313" key="7">
    <source>
        <dbReference type="Proteomes" id="UP000183700"/>
    </source>
</evidence>
<evidence type="ECO:0000256" key="1">
    <source>
        <dbReference type="ARBA" id="ARBA00009437"/>
    </source>
</evidence>
<name>A0A1L8SW50_9ENTE</name>
<feature type="domain" description="HTH lysR-type" evidence="5">
    <location>
        <begin position="6"/>
        <end position="63"/>
    </location>
</feature>
<dbReference type="STRING" id="319970.RV00_GL001678"/>
<dbReference type="PROSITE" id="PS50931">
    <property type="entry name" value="HTH_LYSR"/>
    <property type="match status" value="1"/>
</dbReference>
<dbReference type="PANTHER" id="PTHR30126:SF39">
    <property type="entry name" value="HTH-TYPE TRANSCRIPTIONAL REGULATOR CYSL"/>
    <property type="match status" value="1"/>
</dbReference>
<evidence type="ECO:0000256" key="4">
    <source>
        <dbReference type="ARBA" id="ARBA00023163"/>
    </source>
</evidence>
<dbReference type="Proteomes" id="UP000183700">
    <property type="component" value="Unassembled WGS sequence"/>
</dbReference>
<dbReference type="SUPFAM" id="SSF53850">
    <property type="entry name" value="Periplasmic binding protein-like II"/>
    <property type="match status" value="1"/>
</dbReference>
<dbReference type="Pfam" id="PF03466">
    <property type="entry name" value="LysR_substrate"/>
    <property type="match status" value="1"/>
</dbReference>
<reference evidence="6 7" key="1">
    <citation type="submission" date="2014-12" db="EMBL/GenBank/DDBJ databases">
        <title>Draft genome sequences of 29 type strains of Enterococci.</title>
        <authorList>
            <person name="Zhong Z."/>
            <person name="Sun Z."/>
            <person name="Liu W."/>
            <person name="Zhang W."/>
            <person name="Zhang H."/>
        </authorList>
    </citation>
    <scope>NUCLEOTIDE SEQUENCE [LARGE SCALE GENOMIC DNA]</scope>
    <source>
        <strain evidence="6 7">DSM 22802</strain>
    </source>
</reference>
<keyword evidence="3" id="KW-0238">DNA-binding</keyword>
<dbReference type="EMBL" id="JXKM01000003">
    <property type="protein sequence ID" value="OJG36319.1"/>
    <property type="molecule type" value="Genomic_DNA"/>
</dbReference>
<keyword evidence="7" id="KW-1185">Reference proteome</keyword>
<dbReference type="AlphaFoldDB" id="A0A1L8SW50"/>
<dbReference type="InterPro" id="IPR036390">
    <property type="entry name" value="WH_DNA-bd_sf"/>
</dbReference>
<dbReference type="PRINTS" id="PR00039">
    <property type="entry name" value="HTHLYSR"/>
</dbReference>
<dbReference type="PANTHER" id="PTHR30126">
    <property type="entry name" value="HTH-TYPE TRANSCRIPTIONAL REGULATOR"/>
    <property type="match status" value="1"/>
</dbReference>
<dbReference type="Gene3D" id="1.10.10.10">
    <property type="entry name" value="Winged helix-like DNA-binding domain superfamily/Winged helix DNA-binding domain"/>
    <property type="match status" value="1"/>
</dbReference>
<evidence type="ECO:0000256" key="3">
    <source>
        <dbReference type="ARBA" id="ARBA00023125"/>
    </source>
</evidence>
<gene>
    <name evidence="6" type="ORF">RV00_GL001678</name>
</gene>
<evidence type="ECO:0000313" key="6">
    <source>
        <dbReference type="EMBL" id="OJG36319.1"/>
    </source>
</evidence>
<dbReference type="InterPro" id="IPR036388">
    <property type="entry name" value="WH-like_DNA-bd_sf"/>
</dbReference>
<organism evidence="6 7">
    <name type="scientific">Enterococcus devriesei</name>
    <dbReference type="NCBI Taxonomy" id="319970"/>
    <lineage>
        <taxon>Bacteria</taxon>
        <taxon>Bacillati</taxon>
        <taxon>Bacillota</taxon>
        <taxon>Bacilli</taxon>
        <taxon>Lactobacillales</taxon>
        <taxon>Enterococcaceae</taxon>
        <taxon>Enterococcus</taxon>
    </lineage>
</organism>
<dbReference type="Pfam" id="PF00126">
    <property type="entry name" value="HTH_1"/>
    <property type="match status" value="1"/>
</dbReference>
<dbReference type="GO" id="GO:0003700">
    <property type="term" value="F:DNA-binding transcription factor activity"/>
    <property type="evidence" value="ECO:0007669"/>
    <property type="project" value="InterPro"/>
</dbReference>
<dbReference type="InterPro" id="IPR000847">
    <property type="entry name" value="LysR_HTH_N"/>
</dbReference>
<proteinExistence type="inferred from homology"/>
<comment type="similarity">
    <text evidence="1">Belongs to the LysR transcriptional regulatory family.</text>
</comment>
<accession>A0A1L8SW50</accession>